<sequence length="449" mass="49663">MSCSVFIRRSVDVAKSILEDLRSIMDEGLERYGLDREKKRIAVDRADDIEEGDEAEVDLLESTRIQINRAKEENQRLRTYLNQITGDYLSLQIRYLEASKRGPNRLLTQDKINNCPELEEADDLVSLSLGMACSSTDRKKEDKRGQRLEKMFCHGEGLALGLACKFETSNPSADNCSEEEKKETWPLGQVSKTMRRDKDNVVSQQNPLKRARVSVRARCDTPTMNDGCHWRKYGQKMAKGNPCPRAYYRCTITQSCPVRKQVQRCADDMSILITTYEGTHNHPLPMSATAMASTTSAAAHMLLTGSSSSLSRLDEAMADLQSGNERTSDSIRPRLLHPPNTSFSCTSTSCPTITLDLTSSHQPSSSSSIFSGFSSQYPSTTTRYPTASHHSYLQKTLQDPPQSGLGLPDSISAATEASTTDPGFQPTLAAALKSIIGSNYCGDTKHFTG</sequence>
<dbReference type="Proteomes" id="UP001057402">
    <property type="component" value="Chromosome 4"/>
</dbReference>
<protein>
    <submittedName>
        <fullName evidence="1">Uncharacterized protein</fullName>
    </submittedName>
</protein>
<comment type="caution">
    <text evidence="1">The sequence shown here is derived from an EMBL/GenBank/DDBJ whole genome shotgun (WGS) entry which is preliminary data.</text>
</comment>
<name>A0ACB9R8F8_9MYRT</name>
<evidence type="ECO:0000313" key="2">
    <source>
        <dbReference type="Proteomes" id="UP001057402"/>
    </source>
</evidence>
<proteinExistence type="predicted"/>
<organism evidence="1 2">
    <name type="scientific">Melastoma candidum</name>
    <dbReference type="NCBI Taxonomy" id="119954"/>
    <lineage>
        <taxon>Eukaryota</taxon>
        <taxon>Viridiplantae</taxon>
        <taxon>Streptophyta</taxon>
        <taxon>Embryophyta</taxon>
        <taxon>Tracheophyta</taxon>
        <taxon>Spermatophyta</taxon>
        <taxon>Magnoliopsida</taxon>
        <taxon>eudicotyledons</taxon>
        <taxon>Gunneridae</taxon>
        <taxon>Pentapetalae</taxon>
        <taxon>rosids</taxon>
        <taxon>malvids</taxon>
        <taxon>Myrtales</taxon>
        <taxon>Melastomataceae</taxon>
        <taxon>Melastomatoideae</taxon>
        <taxon>Melastomateae</taxon>
        <taxon>Melastoma</taxon>
    </lineage>
</organism>
<gene>
    <name evidence="1" type="ORF">MLD38_012528</name>
</gene>
<evidence type="ECO:0000313" key="1">
    <source>
        <dbReference type="EMBL" id="KAI4374546.1"/>
    </source>
</evidence>
<dbReference type="EMBL" id="CM042883">
    <property type="protein sequence ID" value="KAI4374546.1"/>
    <property type="molecule type" value="Genomic_DNA"/>
</dbReference>
<keyword evidence="2" id="KW-1185">Reference proteome</keyword>
<accession>A0ACB9R8F8</accession>
<reference evidence="2" key="1">
    <citation type="journal article" date="2023" name="Front. Plant Sci.">
        <title>Chromosomal-level genome assembly of Melastoma candidum provides insights into trichome evolution.</title>
        <authorList>
            <person name="Zhong Y."/>
            <person name="Wu W."/>
            <person name="Sun C."/>
            <person name="Zou P."/>
            <person name="Liu Y."/>
            <person name="Dai S."/>
            <person name="Zhou R."/>
        </authorList>
    </citation>
    <scope>NUCLEOTIDE SEQUENCE [LARGE SCALE GENOMIC DNA]</scope>
</reference>